<feature type="domain" description="HAMP" evidence="6">
    <location>
        <begin position="191"/>
        <end position="243"/>
    </location>
</feature>
<reference evidence="9 10" key="1">
    <citation type="submission" date="2016-12" db="EMBL/GenBank/DDBJ databases">
        <authorList>
            <person name="Song W.-J."/>
            <person name="Kurnit D.M."/>
        </authorList>
    </citation>
    <scope>NUCLEOTIDE SEQUENCE [LARGE SCALE GENOMIC DNA]</scope>
    <source>
        <strain evidence="9 10">CECT 9026</strain>
    </source>
</reference>
<dbReference type="PROSITE" id="PS50885">
    <property type="entry name" value="HAMP"/>
    <property type="match status" value="1"/>
</dbReference>
<name>A0A1N6M8Z4_9VIBR</name>
<sequence>MFIYSLRFKLIMLPVICSLLPVAIMILITPSMVEERFLKQASNTHLGRMASDIQRFAEQSDDWGTRESALRFYQRALDRVAQSQSRGKAPPPPGGPPLASENMRFVLADPNGHVILPFFGFEAGQVMTRQELSEATPLYKDRVLQGYALARGKAALSPKDESYLATLQKTLLISASIAVFGAFLFGFAITCSIHKRVHSLIAATRHLSDRKKPQLLNMRGKDEVSLLAREFDAMSVKLTEQHQQLRESNQTIAAQANALKKLSYTDELTNLANRRFFNEQLAAWQASNMDELSLILCDVDHFKRVNDNFSHDIGDQVLRQVANLLKQNTREQDVVARIGGEELVILMPHTCKEQALDIADRIRHSVEQNEWHKIALGLKLTLSSGVSSTAELDDPERILEVADEHLYRAKDLGRNRVCS</sequence>
<evidence type="ECO:0000259" key="6">
    <source>
        <dbReference type="PROSITE" id="PS50885"/>
    </source>
</evidence>
<accession>A0A1N6M8Z4</accession>
<dbReference type="AlphaFoldDB" id="A0A1N6M8Z4"/>
<dbReference type="EMBL" id="FSSB01000022">
    <property type="protein sequence ID" value="SIO95911.1"/>
    <property type="molecule type" value="Genomic_DNA"/>
</dbReference>
<gene>
    <name evidence="9" type="primary">pleD_6</name>
    <name evidence="8" type="synonym">pleD_5</name>
    <name evidence="9" type="ORF">VSP9026_03664</name>
    <name evidence="8" type="ORF">Vspart_03629</name>
</gene>
<dbReference type="NCBIfam" id="TIGR00254">
    <property type="entry name" value="GGDEF"/>
    <property type="match status" value="1"/>
</dbReference>
<dbReference type="InterPro" id="IPR043128">
    <property type="entry name" value="Rev_trsase/Diguanyl_cyclase"/>
</dbReference>
<keyword evidence="5" id="KW-1133">Transmembrane helix</keyword>
<evidence type="ECO:0000313" key="8">
    <source>
        <dbReference type="EMBL" id="QMV16244.1"/>
    </source>
</evidence>
<dbReference type="GO" id="GO:0043709">
    <property type="term" value="P:cell adhesion involved in single-species biofilm formation"/>
    <property type="evidence" value="ECO:0007669"/>
    <property type="project" value="TreeGrafter"/>
</dbReference>
<dbReference type="CDD" id="cd01949">
    <property type="entry name" value="GGDEF"/>
    <property type="match status" value="1"/>
</dbReference>
<dbReference type="Gene3D" id="6.10.340.10">
    <property type="match status" value="1"/>
</dbReference>
<evidence type="ECO:0000313" key="11">
    <source>
        <dbReference type="Proteomes" id="UP000515264"/>
    </source>
</evidence>
<keyword evidence="11" id="KW-1185">Reference proteome</keyword>
<dbReference type="CDD" id="cd06225">
    <property type="entry name" value="HAMP"/>
    <property type="match status" value="1"/>
</dbReference>
<keyword evidence="5" id="KW-0472">Membrane</keyword>
<dbReference type="GO" id="GO:0052621">
    <property type="term" value="F:diguanylate cyclase activity"/>
    <property type="evidence" value="ECO:0007669"/>
    <property type="project" value="UniProtKB-EC"/>
</dbReference>
<evidence type="ECO:0000256" key="2">
    <source>
        <dbReference type="ARBA" id="ARBA00012528"/>
    </source>
</evidence>
<dbReference type="Gene3D" id="3.30.70.270">
    <property type="match status" value="1"/>
</dbReference>
<dbReference type="OrthoDB" id="5496380at2"/>
<dbReference type="RefSeq" id="WP_074374392.1">
    <property type="nucleotide sequence ID" value="NZ_AP024908.1"/>
</dbReference>
<dbReference type="PANTHER" id="PTHR45138">
    <property type="entry name" value="REGULATORY COMPONENTS OF SENSORY TRANSDUCTION SYSTEM"/>
    <property type="match status" value="1"/>
</dbReference>
<dbReference type="GO" id="GO:1902201">
    <property type="term" value="P:negative regulation of bacterial-type flagellum-dependent cell motility"/>
    <property type="evidence" value="ECO:0007669"/>
    <property type="project" value="TreeGrafter"/>
</dbReference>
<dbReference type="InterPro" id="IPR000160">
    <property type="entry name" value="GGDEF_dom"/>
</dbReference>
<protein>
    <recommendedName>
        <fullName evidence="2">diguanylate cyclase</fullName>
        <ecNumber evidence="2">2.7.7.65</ecNumber>
    </recommendedName>
</protein>
<dbReference type="EMBL" id="CP046269">
    <property type="protein sequence ID" value="QMV16244.1"/>
    <property type="molecule type" value="Genomic_DNA"/>
</dbReference>
<evidence type="ECO:0000313" key="9">
    <source>
        <dbReference type="EMBL" id="SIO95911.1"/>
    </source>
</evidence>
<feature type="domain" description="GGDEF" evidence="7">
    <location>
        <begin position="290"/>
        <end position="419"/>
    </location>
</feature>
<dbReference type="SUPFAM" id="SSF55073">
    <property type="entry name" value="Nucleotide cyclase"/>
    <property type="match status" value="1"/>
</dbReference>
<dbReference type="InterPro" id="IPR003660">
    <property type="entry name" value="HAMP_dom"/>
</dbReference>
<evidence type="ECO:0000256" key="5">
    <source>
        <dbReference type="SAM" id="Phobius"/>
    </source>
</evidence>
<evidence type="ECO:0000256" key="4">
    <source>
        <dbReference type="SAM" id="MobiDB-lite"/>
    </source>
</evidence>
<evidence type="ECO:0000259" key="7">
    <source>
        <dbReference type="PROSITE" id="PS50887"/>
    </source>
</evidence>
<proteinExistence type="predicted"/>
<keyword evidence="5" id="KW-0812">Transmembrane</keyword>
<evidence type="ECO:0000313" key="10">
    <source>
        <dbReference type="Proteomes" id="UP000184774"/>
    </source>
</evidence>
<feature type="region of interest" description="Disordered" evidence="4">
    <location>
        <begin position="81"/>
        <end position="102"/>
    </location>
</feature>
<dbReference type="PANTHER" id="PTHR45138:SF9">
    <property type="entry name" value="DIGUANYLATE CYCLASE DGCM-RELATED"/>
    <property type="match status" value="1"/>
</dbReference>
<comment type="catalytic activity">
    <reaction evidence="3">
        <text>2 GTP = 3',3'-c-di-GMP + 2 diphosphate</text>
        <dbReference type="Rhea" id="RHEA:24898"/>
        <dbReference type="ChEBI" id="CHEBI:33019"/>
        <dbReference type="ChEBI" id="CHEBI:37565"/>
        <dbReference type="ChEBI" id="CHEBI:58805"/>
        <dbReference type="EC" id="2.7.7.65"/>
    </reaction>
</comment>
<dbReference type="GO" id="GO:0005886">
    <property type="term" value="C:plasma membrane"/>
    <property type="evidence" value="ECO:0007669"/>
    <property type="project" value="TreeGrafter"/>
</dbReference>
<evidence type="ECO:0000256" key="1">
    <source>
        <dbReference type="ARBA" id="ARBA00001946"/>
    </source>
</evidence>
<dbReference type="FunFam" id="3.30.70.270:FF:000001">
    <property type="entry name" value="Diguanylate cyclase domain protein"/>
    <property type="match status" value="1"/>
</dbReference>
<dbReference type="Proteomes" id="UP000184774">
    <property type="component" value="Unassembled WGS sequence"/>
</dbReference>
<dbReference type="PROSITE" id="PS50887">
    <property type="entry name" value="GGDEF"/>
    <property type="match status" value="1"/>
</dbReference>
<organism evidence="9 10">
    <name type="scientific">Vibrio spartinae</name>
    <dbReference type="NCBI Taxonomy" id="1918945"/>
    <lineage>
        <taxon>Bacteria</taxon>
        <taxon>Pseudomonadati</taxon>
        <taxon>Pseudomonadota</taxon>
        <taxon>Gammaproteobacteria</taxon>
        <taxon>Vibrionales</taxon>
        <taxon>Vibrionaceae</taxon>
        <taxon>Vibrio</taxon>
    </lineage>
</organism>
<dbReference type="Pfam" id="PF00990">
    <property type="entry name" value="GGDEF"/>
    <property type="match status" value="1"/>
</dbReference>
<dbReference type="GO" id="GO:0007165">
    <property type="term" value="P:signal transduction"/>
    <property type="evidence" value="ECO:0007669"/>
    <property type="project" value="InterPro"/>
</dbReference>
<reference evidence="8" key="2">
    <citation type="submission" date="2019-11" db="EMBL/GenBank/DDBJ databases">
        <authorList>
            <person name="January G."/>
            <person name="Bunk B."/>
        </authorList>
    </citation>
    <scope>NUCLEOTIDE SEQUENCE</scope>
    <source>
        <strain evidence="8">3.6</strain>
    </source>
</reference>
<feature type="transmembrane region" description="Helical" evidence="5">
    <location>
        <begin position="171"/>
        <end position="189"/>
    </location>
</feature>
<reference evidence="8 11" key="3">
    <citation type="journal article" date="2020" name="J. Nat. Prod.">
        <title>Genomics-Metabolomics Profiling Disclosed Marine Vibrio spartinae 3.6 as a Producer of a New Branched Side Chain Prodigiosin.</title>
        <authorList>
            <person name="Vitale G.A."/>
            <person name="Sciarretta M."/>
            <person name="Palma Esposito F."/>
            <person name="January G.G."/>
            <person name="Giaccio M."/>
            <person name="Bunk B."/>
            <person name="Sproer C."/>
            <person name="Bajerski F."/>
            <person name="Power D."/>
            <person name="Festa C."/>
            <person name="Monti M.C."/>
            <person name="D'Auria M.V."/>
            <person name="de Pascale D."/>
        </authorList>
    </citation>
    <scope>NUCLEOTIDE SEQUENCE [LARGE SCALE GENOMIC DNA]</scope>
    <source>
        <strain evidence="8 11">3.6</strain>
    </source>
</reference>
<dbReference type="InterPro" id="IPR050469">
    <property type="entry name" value="Diguanylate_Cyclase"/>
</dbReference>
<feature type="transmembrane region" description="Helical" evidence="5">
    <location>
        <begin position="6"/>
        <end position="29"/>
    </location>
</feature>
<dbReference type="SMART" id="SM00267">
    <property type="entry name" value="GGDEF"/>
    <property type="match status" value="1"/>
</dbReference>
<dbReference type="Proteomes" id="UP000515264">
    <property type="component" value="Chromosome 2"/>
</dbReference>
<dbReference type="InterPro" id="IPR029787">
    <property type="entry name" value="Nucleotide_cyclase"/>
</dbReference>
<dbReference type="EC" id="2.7.7.65" evidence="2"/>
<comment type="cofactor">
    <cofactor evidence="1">
        <name>Mg(2+)</name>
        <dbReference type="ChEBI" id="CHEBI:18420"/>
    </cofactor>
</comment>
<evidence type="ECO:0000256" key="3">
    <source>
        <dbReference type="ARBA" id="ARBA00034247"/>
    </source>
</evidence>